<dbReference type="GeneID" id="19115251"/>
<dbReference type="STRING" id="717646.M2MUQ3"/>
<feature type="compositionally biased region" description="Basic and acidic residues" evidence="1">
    <location>
        <begin position="174"/>
        <end position="188"/>
    </location>
</feature>
<dbReference type="eggNOG" id="ENOG502RACZ">
    <property type="taxonomic scope" value="Eukaryota"/>
</dbReference>
<name>M2MUQ3_BAUPA</name>
<feature type="region of interest" description="Disordered" evidence="1">
    <location>
        <begin position="164"/>
        <end position="354"/>
    </location>
</feature>
<organism evidence="2 3">
    <name type="scientific">Baudoinia panamericana (strain UAMH 10762)</name>
    <name type="common">Angels' share fungus</name>
    <name type="synonym">Baudoinia compniacensis (strain UAMH 10762)</name>
    <dbReference type="NCBI Taxonomy" id="717646"/>
    <lineage>
        <taxon>Eukaryota</taxon>
        <taxon>Fungi</taxon>
        <taxon>Dikarya</taxon>
        <taxon>Ascomycota</taxon>
        <taxon>Pezizomycotina</taxon>
        <taxon>Dothideomycetes</taxon>
        <taxon>Dothideomycetidae</taxon>
        <taxon>Mycosphaerellales</taxon>
        <taxon>Teratosphaeriaceae</taxon>
        <taxon>Baudoinia</taxon>
    </lineage>
</organism>
<evidence type="ECO:0000313" key="3">
    <source>
        <dbReference type="Proteomes" id="UP000011761"/>
    </source>
</evidence>
<dbReference type="OrthoDB" id="3932561at2759"/>
<dbReference type="KEGG" id="bcom:BAUCODRAFT_534401"/>
<feature type="compositionally biased region" description="Basic and acidic residues" evidence="1">
    <location>
        <begin position="52"/>
        <end position="66"/>
    </location>
</feature>
<dbReference type="AlphaFoldDB" id="M2MUQ3"/>
<feature type="compositionally biased region" description="Basic and acidic residues" evidence="1">
    <location>
        <begin position="277"/>
        <end position="307"/>
    </location>
</feature>
<feature type="compositionally biased region" description="Low complexity" evidence="1">
    <location>
        <begin position="136"/>
        <end position="152"/>
    </location>
</feature>
<gene>
    <name evidence="2" type="ORF">BAUCODRAFT_534401</name>
</gene>
<proteinExistence type="predicted"/>
<feature type="compositionally biased region" description="Polar residues" evidence="1">
    <location>
        <begin position="258"/>
        <end position="276"/>
    </location>
</feature>
<feature type="compositionally biased region" description="Low complexity" evidence="1">
    <location>
        <begin position="90"/>
        <end position="106"/>
    </location>
</feature>
<feature type="region of interest" description="Disordered" evidence="1">
    <location>
        <begin position="1"/>
        <end position="152"/>
    </location>
</feature>
<dbReference type="HOGENOM" id="CLU_685435_0_0_1"/>
<feature type="compositionally biased region" description="Polar residues" evidence="1">
    <location>
        <begin position="334"/>
        <end position="354"/>
    </location>
</feature>
<dbReference type="Proteomes" id="UP000011761">
    <property type="component" value="Unassembled WGS sequence"/>
</dbReference>
<dbReference type="RefSeq" id="XP_007677827.1">
    <property type="nucleotide sequence ID" value="XM_007679637.1"/>
</dbReference>
<evidence type="ECO:0000313" key="2">
    <source>
        <dbReference type="EMBL" id="EMC95303.1"/>
    </source>
</evidence>
<keyword evidence="3" id="KW-1185">Reference proteome</keyword>
<dbReference type="EMBL" id="KB445557">
    <property type="protein sequence ID" value="EMC95303.1"/>
    <property type="molecule type" value="Genomic_DNA"/>
</dbReference>
<accession>M2MUQ3</accession>
<sequence>MSNLPTDGPASEWKPQGSGPHPTLAGNMFDPGVKADGKLGSTGTGVGGTDEQAIRQEGLEHIRSHVDSPTGGQTQPLSFGSQQTDVEPRSSGSVLGSGLSSGSGSVMPASNPGYDDTTGGISQGSGGVSGSAHVHTPVPNENTTETTGGSQTVVGTVMGYLGLGGNKGTTDPDVETRNAGADDLRELASHATSGGSTGTGTGSGTGTSRETDTAPTTGTGIAPSTGTAGPASDSTSNTTGSDPIQRSSAQAPKPADSDVTTGNEPTDSADPTTKDTALTDKEQKTEANNEAHGGEKDKRKEGNRYNEDAIPTAGGVKLGQKHWGESQIVPDNPKPQQSEGAVSSSAGQPTGMSS</sequence>
<evidence type="ECO:0000256" key="1">
    <source>
        <dbReference type="SAM" id="MobiDB-lite"/>
    </source>
</evidence>
<reference evidence="2 3" key="1">
    <citation type="journal article" date="2012" name="PLoS Pathog.">
        <title>Diverse lifestyles and strategies of plant pathogenesis encoded in the genomes of eighteen Dothideomycetes fungi.</title>
        <authorList>
            <person name="Ohm R.A."/>
            <person name="Feau N."/>
            <person name="Henrissat B."/>
            <person name="Schoch C.L."/>
            <person name="Horwitz B.A."/>
            <person name="Barry K.W."/>
            <person name="Condon B.J."/>
            <person name="Copeland A.C."/>
            <person name="Dhillon B."/>
            <person name="Glaser F."/>
            <person name="Hesse C.N."/>
            <person name="Kosti I."/>
            <person name="LaButti K."/>
            <person name="Lindquist E.A."/>
            <person name="Lucas S."/>
            <person name="Salamov A.A."/>
            <person name="Bradshaw R.E."/>
            <person name="Ciuffetti L."/>
            <person name="Hamelin R.C."/>
            <person name="Kema G.H.J."/>
            <person name="Lawrence C."/>
            <person name="Scott J.A."/>
            <person name="Spatafora J.W."/>
            <person name="Turgeon B.G."/>
            <person name="de Wit P.J.G.M."/>
            <person name="Zhong S."/>
            <person name="Goodwin S.B."/>
            <person name="Grigoriev I.V."/>
        </authorList>
    </citation>
    <scope>NUCLEOTIDE SEQUENCE [LARGE SCALE GENOMIC DNA]</scope>
    <source>
        <strain evidence="2 3">UAMH 10762</strain>
    </source>
</reference>
<protein>
    <submittedName>
        <fullName evidence="2">Uncharacterized protein</fullName>
    </submittedName>
</protein>
<feature type="compositionally biased region" description="Polar residues" evidence="1">
    <location>
        <begin position="70"/>
        <end position="85"/>
    </location>
</feature>
<feature type="compositionally biased region" description="Polar residues" evidence="1">
    <location>
        <begin position="213"/>
        <end position="250"/>
    </location>
</feature>
<feature type="compositionally biased region" description="Gly residues" evidence="1">
    <location>
        <begin position="195"/>
        <end position="205"/>
    </location>
</feature>